<gene>
    <name evidence="2" type="ORF">KQJ23_05700</name>
</gene>
<dbReference type="GO" id="GO:0016787">
    <property type="term" value="F:hydrolase activity"/>
    <property type="evidence" value="ECO:0007669"/>
    <property type="project" value="UniProtKB-KW"/>
</dbReference>
<dbReference type="InterPro" id="IPR010905">
    <property type="entry name" value="Glyco_hydro_88"/>
</dbReference>
<keyword evidence="3" id="KW-1185">Reference proteome</keyword>
<organism evidence="2 3">
    <name type="scientific">Paenibacillus brevis</name>
    <dbReference type="NCBI Taxonomy" id="2841508"/>
    <lineage>
        <taxon>Bacteria</taxon>
        <taxon>Bacillati</taxon>
        <taxon>Bacillota</taxon>
        <taxon>Bacilli</taxon>
        <taxon>Bacillales</taxon>
        <taxon>Paenibacillaceae</taxon>
        <taxon>Paenibacillus</taxon>
    </lineage>
</organism>
<name>A0ABS6FPA0_9BACL</name>
<dbReference type="PANTHER" id="PTHR33886">
    <property type="entry name" value="UNSATURATED RHAMNOGALACTURONAN HYDROLASE (EUROFUNG)"/>
    <property type="match status" value="1"/>
</dbReference>
<evidence type="ECO:0000313" key="3">
    <source>
        <dbReference type="Proteomes" id="UP000743001"/>
    </source>
</evidence>
<accession>A0ABS6FPA0</accession>
<dbReference type="EMBL" id="JAHLQJ010000004">
    <property type="protein sequence ID" value="MBU5671327.1"/>
    <property type="molecule type" value="Genomic_DNA"/>
</dbReference>
<dbReference type="RefSeq" id="WP_216477729.1">
    <property type="nucleotide sequence ID" value="NZ_JAHLQJ010000004.1"/>
</dbReference>
<reference evidence="2 3" key="1">
    <citation type="submission" date="2021-06" db="EMBL/GenBank/DDBJ databases">
        <authorList>
            <person name="Sun Q."/>
            <person name="Li D."/>
        </authorList>
    </citation>
    <scope>NUCLEOTIDE SEQUENCE [LARGE SCALE GENOMIC DNA]</scope>
    <source>
        <strain evidence="2 3">MSJ-6</strain>
    </source>
</reference>
<dbReference type="Pfam" id="PF07470">
    <property type="entry name" value="Glyco_hydro_88"/>
    <property type="match status" value="1"/>
</dbReference>
<proteinExistence type="predicted"/>
<evidence type="ECO:0000313" key="2">
    <source>
        <dbReference type="EMBL" id="MBU5671327.1"/>
    </source>
</evidence>
<dbReference type="InterPro" id="IPR052043">
    <property type="entry name" value="PolySaccharide_Degr_Enz"/>
</dbReference>
<dbReference type="PANTHER" id="PTHR33886:SF8">
    <property type="entry name" value="UNSATURATED RHAMNOGALACTURONAN HYDROLASE (EUROFUNG)"/>
    <property type="match status" value="1"/>
</dbReference>
<comment type="caution">
    <text evidence="2">The sequence shown here is derived from an EMBL/GenBank/DDBJ whole genome shotgun (WGS) entry which is preliminary data.</text>
</comment>
<evidence type="ECO:0000256" key="1">
    <source>
        <dbReference type="ARBA" id="ARBA00022801"/>
    </source>
</evidence>
<protein>
    <submittedName>
        <fullName evidence="2">Glycoside hydrolase family 88 protein</fullName>
    </submittedName>
</protein>
<dbReference type="Proteomes" id="UP000743001">
    <property type="component" value="Unassembled WGS sequence"/>
</dbReference>
<sequence length="392" mass="44478">MNNYGNRTSSLNPSDTVQRSPIEWAELGCEALMNKFKPEQLPPDRFHYHQGVFLSGMEKCWEITQNPAYFHYIKSWVDSNIRADGSIRKYNSTELDDIQPGVLLFNLLEQTGDDRYKKALDELVSHFESWKTNPSGGFWHKDHYPNQMWLDGLYMGGPIATLYAKTFGKDEFFDMIAAQALLLEKHTKDPVTGLLYHGWDETKAAVWADPETGLAPEFWGRSIGWVPVALLEMLEHFPVDHKDRNNLIEMLQSLLKAVVKYQDPATGRWYQVVDKGHLADNWLENSCTSLFAQAIAKAVRLGFLSPDYMEYAWKGYQGVIDTLTFDEHGQLVIGQICIGTGIGNYAHYIARPTSENDLHGVGAFVLMCVEMSQARVGNEEAFLGVPDLANRK</sequence>
<keyword evidence="1 2" id="KW-0378">Hydrolase</keyword>